<protein>
    <recommendedName>
        <fullName evidence="2">non-specific serine/threonine protein kinase</fullName>
        <ecNumber evidence="2">2.7.11.1</ecNumber>
    </recommendedName>
</protein>
<keyword evidence="20" id="KW-0675">Receptor</keyword>
<evidence type="ECO:0000256" key="11">
    <source>
        <dbReference type="ARBA" id="ARBA00023136"/>
    </source>
</evidence>
<keyword evidence="11 17" id="KW-0472">Membrane</keyword>
<dbReference type="InterPro" id="IPR032872">
    <property type="entry name" value="WAK_assoc_C"/>
</dbReference>
<sequence>MVSQLHYHSSFLVSLACLIILFEIPPCLGSLEDYTACNKQFKCGTITAGFPFWGDYRPESCGHPKLLLNCSGSNTTMEIMNIKYRVLSLNSGTQTLRIAREDYLNGTCPSEVSSSTTLDDELFDYGPDYRNLILHYGCPANSFLGTTIPGHFSCTIDGTTNRDAYAALDESAATPYLCSKKVVVPILPIVTSSQDFTNFSKVEEALRRGFNVKRKVGSEECNECMGSNGACGYDSSSNQTTCYCKDQSSGSRTCSPSGSSPLVNFRNAKFSLVFSFVLIFTIIVIVFICKMFLRKVRLREIDQHVEEFIRNQELLVTKRYTYSDVKKMTKAFADKVGQGGYGAVYQGQLEDGRLVAVKVLRESKENGDEFMNEVASISRTSHVNVVSLLGFSYHGKKKRALIYEFMSNGSLDKFIYNKGPSDRLEWKTLYEIVTGIARGLEYLHRGCSTRILHFDIKPHNILLDENFCPKISDFGLAKLCKRDDSAVSIIGTRGTIGYIAPEVFCRNFGKVSYKSDVYSYGMMICEMVGIRKDTNVRISDATSEAYFPHYIYKRLEVGKEIRLDGVITEEDEEISRKIILVSLWCIQTNPSERPTMSKVVEMLEGSLQSLQLPPMPFLSSPPRSPTSGLHYSISSSSKSQSIEKGTTIH</sequence>
<dbReference type="KEGG" id="qsa:O6P43_005630"/>
<dbReference type="InterPro" id="IPR025287">
    <property type="entry name" value="WAK_GUB"/>
</dbReference>
<comment type="subcellular location">
    <subcellularLocation>
        <location evidence="1">Membrane</location>
        <topology evidence="1">Single-pass type I membrane protein</topology>
    </subcellularLocation>
</comment>
<feature type="region of interest" description="Disordered" evidence="16">
    <location>
        <begin position="614"/>
        <end position="649"/>
    </location>
</feature>
<evidence type="ECO:0000256" key="18">
    <source>
        <dbReference type="SAM" id="SignalP"/>
    </source>
</evidence>
<evidence type="ECO:0000256" key="10">
    <source>
        <dbReference type="ARBA" id="ARBA00022989"/>
    </source>
</evidence>
<comment type="caution">
    <text evidence="20">The sequence shown here is derived from an EMBL/GenBank/DDBJ whole genome shotgun (WGS) entry which is preliminary data.</text>
</comment>
<dbReference type="InterPro" id="IPR008271">
    <property type="entry name" value="Ser/Thr_kinase_AS"/>
</dbReference>
<dbReference type="EC" id="2.7.11.1" evidence="2"/>
<evidence type="ECO:0000256" key="4">
    <source>
        <dbReference type="ARBA" id="ARBA00022679"/>
    </source>
</evidence>
<evidence type="ECO:0000256" key="3">
    <source>
        <dbReference type="ARBA" id="ARBA00022527"/>
    </source>
</evidence>
<evidence type="ECO:0000256" key="16">
    <source>
        <dbReference type="SAM" id="MobiDB-lite"/>
    </source>
</evidence>
<dbReference type="InterPro" id="IPR045874">
    <property type="entry name" value="LRK10/LRL21-25-like"/>
</dbReference>
<dbReference type="EMBL" id="JARAOO010000003">
    <property type="protein sequence ID" value="KAJ7975757.1"/>
    <property type="molecule type" value="Genomic_DNA"/>
</dbReference>
<keyword evidence="21" id="KW-1185">Reference proteome</keyword>
<dbReference type="PANTHER" id="PTHR27009">
    <property type="entry name" value="RUST RESISTANCE KINASE LR10-RELATED"/>
    <property type="match status" value="1"/>
</dbReference>
<feature type="binding site" evidence="15">
    <location>
        <position position="358"/>
    </location>
    <ligand>
        <name>ATP</name>
        <dbReference type="ChEBI" id="CHEBI:30616"/>
    </ligand>
</feature>
<dbReference type="GO" id="GO:0030247">
    <property type="term" value="F:polysaccharide binding"/>
    <property type="evidence" value="ECO:0007669"/>
    <property type="project" value="InterPro"/>
</dbReference>
<reference evidence="20" key="1">
    <citation type="journal article" date="2023" name="Science">
        <title>Elucidation of the pathway for biosynthesis of saponin adjuvants from the soapbark tree.</title>
        <authorList>
            <person name="Reed J."/>
            <person name="Orme A."/>
            <person name="El-Demerdash A."/>
            <person name="Owen C."/>
            <person name="Martin L.B.B."/>
            <person name="Misra R.C."/>
            <person name="Kikuchi S."/>
            <person name="Rejzek M."/>
            <person name="Martin A.C."/>
            <person name="Harkess A."/>
            <person name="Leebens-Mack J."/>
            <person name="Louveau T."/>
            <person name="Stephenson M.J."/>
            <person name="Osbourn A."/>
        </authorList>
    </citation>
    <scope>NUCLEOTIDE SEQUENCE</scope>
    <source>
        <strain evidence="20">S10</strain>
    </source>
</reference>
<comment type="catalytic activity">
    <reaction evidence="13">
        <text>L-threonyl-[protein] + ATP = O-phospho-L-threonyl-[protein] + ADP + H(+)</text>
        <dbReference type="Rhea" id="RHEA:46608"/>
        <dbReference type="Rhea" id="RHEA-COMP:11060"/>
        <dbReference type="Rhea" id="RHEA-COMP:11605"/>
        <dbReference type="ChEBI" id="CHEBI:15378"/>
        <dbReference type="ChEBI" id="CHEBI:30013"/>
        <dbReference type="ChEBI" id="CHEBI:30616"/>
        <dbReference type="ChEBI" id="CHEBI:61977"/>
        <dbReference type="ChEBI" id="CHEBI:456216"/>
        <dbReference type="EC" id="2.7.11.1"/>
    </reaction>
</comment>
<keyword evidence="8 20" id="KW-0418">Kinase</keyword>
<dbReference type="PROSITE" id="PS00107">
    <property type="entry name" value="PROTEIN_KINASE_ATP"/>
    <property type="match status" value="1"/>
</dbReference>
<gene>
    <name evidence="20" type="ORF">O6P43_005630</name>
</gene>
<evidence type="ECO:0000256" key="5">
    <source>
        <dbReference type="ARBA" id="ARBA00022692"/>
    </source>
</evidence>
<keyword evidence="3" id="KW-0723">Serine/threonine-protein kinase</keyword>
<evidence type="ECO:0000256" key="14">
    <source>
        <dbReference type="ARBA" id="ARBA00048679"/>
    </source>
</evidence>
<evidence type="ECO:0000256" key="15">
    <source>
        <dbReference type="PROSITE-ProRule" id="PRU10141"/>
    </source>
</evidence>
<dbReference type="AlphaFoldDB" id="A0AAD7VH91"/>
<dbReference type="InterPro" id="IPR000719">
    <property type="entry name" value="Prot_kinase_dom"/>
</dbReference>
<keyword evidence="6 18" id="KW-0732">Signal</keyword>
<keyword evidence="7 15" id="KW-0547">Nucleotide-binding</keyword>
<dbReference type="Gene3D" id="3.30.200.20">
    <property type="entry name" value="Phosphorylase Kinase, domain 1"/>
    <property type="match status" value="1"/>
</dbReference>
<evidence type="ECO:0000259" key="19">
    <source>
        <dbReference type="PROSITE" id="PS50011"/>
    </source>
</evidence>
<feature type="domain" description="Protein kinase" evidence="19">
    <location>
        <begin position="330"/>
        <end position="618"/>
    </location>
</feature>
<feature type="chain" id="PRO_5042150460" description="non-specific serine/threonine protein kinase" evidence="18">
    <location>
        <begin position="30"/>
        <end position="649"/>
    </location>
</feature>
<evidence type="ECO:0000256" key="7">
    <source>
        <dbReference type="ARBA" id="ARBA00022741"/>
    </source>
</evidence>
<evidence type="ECO:0000256" key="13">
    <source>
        <dbReference type="ARBA" id="ARBA00047899"/>
    </source>
</evidence>
<evidence type="ECO:0000256" key="6">
    <source>
        <dbReference type="ARBA" id="ARBA00022729"/>
    </source>
</evidence>
<dbReference type="Proteomes" id="UP001163823">
    <property type="component" value="Chromosome 3"/>
</dbReference>
<evidence type="ECO:0000256" key="8">
    <source>
        <dbReference type="ARBA" id="ARBA00022777"/>
    </source>
</evidence>
<organism evidence="20 21">
    <name type="scientific">Quillaja saponaria</name>
    <name type="common">Soap bark tree</name>
    <dbReference type="NCBI Taxonomy" id="32244"/>
    <lineage>
        <taxon>Eukaryota</taxon>
        <taxon>Viridiplantae</taxon>
        <taxon>Streptophyta</taxon>
        <taxon>Embryophyta</taxon>
        <taxon>Tracheophyta</taxon>
        <taxon>Spermatophyta</taxon>
        <taxon>Magnoliopsida</taxon>
        <taxon>eudicotyledons</taxon>
        <taxon>Gunneridae</taxon>
        <taxon>Pentapetalae</taxon>
        <taxon>rosids</taxon>
        <taxon>fabids</taxon>
        <taxon>Fabales</taxon>
        <taxon>Quillajaceae</taxon>
        <taxon>Quillaja</taxon>
    </lineage>
</organism>
<accession>A0AAD7VH91</accession>
<evidence type="ECO:0000313" key="21">
    <source>
        <dbReference type="Proteomes" id="UP001163823"/>
    </source>
</evidence>
<evidence type="ECO:0000256" key="2">
    <source>
        <dbReference type="ARBA" id="ARBA00012513"/>
    </source>
</evidence>
<dbReference type="InterPro" id="IPR017441">
    <property type="entry name" value="Protein_kinase_ATP_BS"/>
</dbReference>
<dbReference type="Gene3D" id="1.10.510.10">
    <property type="entry name" value="Transferase(Phosphotransferase) domain 1"/>
    <property type="match status" value="1"/>
</dbReference>
<dbReference type="PROSITE" id="PS50011">
    <property type="entry name" value="PROTEIN_KINASE_DOM"/>
    <property type="match status" value="1"/>
</dbReference>
<evidence type="ECO:0000313" key="20">
    <source>
        <dbReference type="EMBL" id="KAJ7975757.1"/>
    </source>
</evidence>
<name>A0AAD7VH91_QUISA</name>
<dbReference type="GO" id="GO:0016020">
    <property type="term" value="C:membrane"/>
    <property type="evidence" value="ECO:0007669"/>
    <property type="project" value="UniProtKB-SubCell"/>
</dbReference>
<dbReference type="SUPFAM" id="SSF56112">
    <property type="entry name" value="Protein kinase-like (PK-like)"/>
    <property type="match status" value="1"/>
</dbReference>
<evidence type="ECO:0000256" key="17">
    <source>
        <dbReference type="SAM" id="Phobius"/>
    </source>
</evidence>
<dbReference type="GO" id="GO:0005524">
    <property type="term" value="F:ATP binding"/>
    <property type="evidence" value="ECO:0007669"/>
    <property type="project" value="UniProtKB-UniRule"/>
</dbReference>
<dbReference type="Pfam" id="PF00069">
    <property type="entry name" value="Pkinase"/>
    <property type="match status" value="1"/>
</dbReference>
<keyword evidence="12" id="KW-0325">Glycoprotein</keyword>
<feature type="transmembrane region" description="Helical" evidence="17">
    <location>
        <begin position="270"/>
        <end position="293"/>
    </location>
</feature>
<feature type="compositionally biased region" description="Low complexity" evidence="16">
    <location>
        <begin position="627"/>
        <end position="640"/>
    </location>
</feature>
<evidence type="ECO:0000256" key="1">
    <source>
        <dbReference type="ARBA" id="ARBA00004479"/>
    </source>
</evidence>
<evidence type="ECO:0000256" key="12">
    <source>
        <dbReference type="ARBA" id="ARBA00023180"/>
    </source>
</evidence>
<dbReference type="SMART" id="SM00220">
    <property type="entry name" value="S_TKc"/>
    <property type="match status" value="1"/>
</dbReference>
<comment type="catalytic activity">
    <reaction evidence="14">
        <text>L-seryl-[protein] + ATP = O-phospho-L-seryl-[protein] + ADP + H(+)</text>
        <dbReference type="Rhea" id="RHEA:17989"/>
        <dbReference type="Rhea" id="RHEA-COMP:9863"/>
        <dbReference type="Rhea" id="RHEA-COMP:11604"/>
        <dbReference type="ChEBI" id="CHEBI:15378"/>
        <dbReference type="ChEBI" id="CHEBI:29999"/>
        <dbReference type="ChEBI" id="CHEBI:30616"/>
        <dbReference type="ChEBI" id="CHEBI:83421"/>
        <dbReference type="ChEBI" id="CHEBI:456216"/>
        <dbReference type="EC" id="2.7.11.1"/>
    </reaction>
</comment>
<dbReference type="Pfam" id="PF13947">
    <property type="entry name" value="GUB_WAK_bind"/>
    <property type="match status" value="1"/>
</dbReference>
<dbReference type="InterPro" id="IPR011009">
    <property type="entry name" value="Kinase-like_dom_sf"/>
</dbReference>
<dbReference type="FunFam" id="1.10.510.10:FF:000590">
    <property type="entry name" value="PR5-like receptor kinase"/>
    <property type="match status" value="1"/>
</dbReference>
<proteinExistence type="predicted"/>
<keyword evidence="5 17" id="KW-0812">Transmembrane</keyword>
<feature type="signal peptide" evidence="18">
    <location>
        <begin position="1"/>
        <end position="29"/>
    </location>
</feature>
<dbReference type="Pfam" id="PF14380">
    <property type="entry name" value="WAK_assoc"/>
    <property type="match status" value="1"/>
</dbReference>
<dbReference type="GO" id="GO:0004674">
    <property type="term" value="F:protein serine/threonine kinase activity"/>
    <property type="evidence" value="ECO:0007669"/>
    <property type="project" value="UniProtKB-KW"/>
</dbReference>
<dbReference type="PROSITE" id="PS00108">
    <property type="entry name" value="PROTEIN_KINASE_ST"/>
    <property type="match status" value="1"/>
</dbReference>
<keyword evidence="9 15" id="KW-0067">ATP-binding</keyword>
<keyword evidence="4" id="KW-0808">Transferase</keyword>
<evidence type="ECO:0000256" key="9">
    <source>
        <dbReference type="ARBA" id="ARBA00022840"/>
    </source>
</evidence>
<keyword evidence="10 17" id="KW-1133">Transmembrane helix</keyword>